<feature type="domain" description="WLM" evidence="7">
    <location>
        <begin position="1"/>
        <end position="199"/>
    </location>
</feature>
<name>A0A4Y7QL60_9AGAM</name>
<reference evidence="8 9" key="1">
    <citation type="submission" date="2018-06" db="EMBL/GenBank/DDBJ databases">
        <title>A transcriptomic atlas of mushroom development highlights an independent origin of complex multicellularity.</title>
        <authorList>
            <consortium name="DOE Joint Genome Institute"/>
            <person name="Krizsan K."/>
            <person name="Almasi E."/>
            <person name="Merenyi Z."/>
            <person name="Sahu N."/>
            <person name="Viragh M."/>
            <person name="Koszo T."/>
            <person name="Mondo S."/>
            <person name="Kiss B."/>
            <person name="Balint B."/>
            <person name="Kues U."/>
            <person name="Barry K."/>
            <person name="Hegedus J.C."/>
            <person name="Henrissat B."/>
            <person name="Johnson J."/>
            <person name="Lipzen A."/>
            <person name="Ohm R."/>
            <person name="Nagy I."/>
            <person name="Pangilinan J."/>
            <person name="Yan J."/>
            <person name="Xiong Y."/>
            <person name="Grigoriev I.V."/>
            <person name="Hibbett D.S."/>
            <person name="Nagy L.G."/>
        </authorList>
    </citation>
    <scope>NUCLEOTIDE SEQUENCE [LARGE SCALE GENOMIC DNA]</scope>
    <source>
        <strain evidence="8 9">SZMC22713</strain>
    </source>
</reference>
<dbReference type="OrthoDB" id="261960at2759"/>
<evidence type="ECO:0000313" key="9">
    <source>
        <dbReference type="Proteomes" id="UP000294933"/>
    </source>
</evidence>
<evidence type="ECO:0000256" key="3">
    <source>
        <dbReference type="ARBA" id="ARBA00022833"/>
    </source>
</evidence>
<evidence type="ECO:0000256" key="2">
    <source>
        <dbReference type="ARBA" id="ARBA00022771"/>
    </source>
</evidence>
<evidence type="ECO:0000256" key="1">
    <source>
        <dbReference type="ARBA" id="ARBA00022723"/>
    </source>
</evidence>
<sequence length="360" mass="39510">MSLVKEFTHLKDRPKSDKALPLLQRIASLVKPIMRKHSWTLPVLAEFFPDNPSLVGGDHLPDVNMGEKILLRLRPAWAPDTFYEEDSIVKTMLHELTHNVHGPHDDKFYKFLSQLEDEYDALKRSGYAGEGFHSDGRRLGAGISHNLPPHIARSKALEAAEKRRTSNSLLSGGGRLGGAPRSTKSPRELAAEAAERRARDETTCGTADSADAHKEADKAAKDSIVNKAPVIDLTMDDETNVIQTRNDGPVATSSKTATEKHTVREKLPPPSLPIQRSTVAVDRSSSSAVPIHDLTEPSGWACLRCTLINAPDSLQCSACLFQRPQDGWTCLTCGETGMPHQFWTCRFCGMVKKDSSIAAS</sequence>
<feature type="compositionally biased region" description="Basic and acidic residues" evidence="5">
    <location>
        <begin position="185"/>
        <end position="202"/>
    </location>
</feature>
<feature type="region of interest" description="Disordered" evidence="5">
    <location>
        <begin position="157"/>
        <end position="220"/>
    </location>
</feature>
<dbReference type="PANTHER" id="PTHR46622:SF1">
    <property type="entry name" value="DNA-DEPENDENT METALLOPROTEASE WSS1"/>
    <property type="match status" value="1"/>
</dbReference>
<dbReference type="InterPro" id="IPR013536">
    <property type="entry name" value="WLM_dom"/>
</dbReference>
<dbReference type="GO" id="GO:0005634">
    <property type="term" value="C:nucleus"/>
    <property type="evidence" value="ECO:0007669"/>
    <property type="project" value="TreeGrafter"/>
</dbReference>
<dbReference type="AlphaFoldDB" id="A0A4Y7QL60"/>
<dbReference type="Pfam" id="PF08325">
    <property type="entry name" value="WLM"/>
    <property type="match status" value="1"/>
</dbReference>
<evidence type="ECO:0000256" key="5">
    <source>
        <dbReference type="SAM" id="MobiDB-lite"/>
    </source>
</evidence>
<proteinExistence type="predicted"/>
<dbReference type="InterPro" id="IPR053000">
    <property type="entry name" value="WSS1-like_metalloprotease"/>
</dbReference>
<keyword evidence="3" id="KW-0862">Zinc</keyword>
<dbReference type="Proteomes" id="UP000294933">
    <property type="component" value="Unassembled WGS sequence"/>
</dbReference>
<dbReference type="InterPro" id="IPR001876">
    <property type="entry name" value="Znf_RanBP2"/>
</dbReference>
<keyword evidence="1" id="KW-0479">Metal-binding</keyword>
<evidence type="ECO:0000313" key="8">
    <source>
        <dbReference type="EMBL" id="TDL28155.1"/>
    </source>
</evidence>
<dbReference type="SMART" id="SM00547">
    <property type="entry name" value="ZnF_RBZ"/>
    <property type="match status" value="1"/>
</dbReference>
<feature type="compositionally biased region" description="Basic and acidic residues" evidence="5">
    <location>
        <begin position="210"/>
        <end position="220"/>
    </location>
</feature>
<accession>A0A4Y7QL60</accession>
<dbReference type="GO" id="GO:0008237">
    <property type="term" value="F:metallopeptidase activity"/>
    <property type="evidence" value="ECO:0007669"/>
    <property type="project" value="TreeGrafter"/>
</dbReference>
<dbReference type="EMBL" id="ML170158">
    <property type="protein sequence ID" value="TDL28155.1"/>
    <property type="molecule type" value="Genomic_DNA"/>
</dbReference>
<dbReference type="PROSITE" id="PS51397">
    <property type="entry name" value="WLM"/>
    <property type="match status" value="1"/>
</dbReference>
<dbReference type="PROSITE" id="PS50199">
    <property type="entry name" value="ZF_RANBP2_2"/>
    <property type="match status" value="1"/>
</dbReference>
<evidence type="ECO:0000256" key="4">
    <source>
        <dbReference type="PROSITE-ProRule" id="PRU00322"/>
    </source>
</evidence>
<dbReference type="GO" id="GO:0006281">
    <property type="term" value="P:DNA repair"/>
    <property type="evidence" value="ECO:0007669"/>
    <property type="project" value="TreeGrafter"/>
</dbReference>
<keyword evidence="9" id="KW-1185">Reference proteome</keyword>
<evidence type="ECO:0000259" key="7">
    <source>
        <dbReference type="PROSITE" id="PS51397"/>
    </source>
</evidence>
<evidence type="ECO:0000259" key="6">
    <source>
        <dbReference type="PROSITE" id="PS50199"/>
    </source>
</evidence>
<keyword evidence="2 4" id="KW-0863">Zinc-finger</keyword>
<dbReference type="PANTHER" id="PTHR46622">
    <property type="entry name" value="DNA-DEPENDENT METALLOPROTEASE WSS1"/>
    <property type="match status" value="1"/>
</dbReference>
<dbReference type="PROSITE" id="PS01358">
    <property type="entry name" value="ZF_RANBP2_1"/>
    <property type="match status" value="1"/>
</dbReference>
<dbReference type="Gene3D" id="2.30.30.380">
    <property type="entry name" value="Zn-finger domain of Sec23/24"/>
    <property type="match status" value="1"/>
</dbReference>
<gene>
    <name evidence="8" type="ORF">BD410DRAFT_712789</name>
</gene>
<protein>
    <submittedName>
        <fullName evidence="8">WLM-domain-containing protein</fullName>
    </submittedName>
</protein>
<feature type="domain" description="RanBP2-type" evidence="6">
    <location>
        <begin position="296"/>
        <end position="325"/>
    </location>
</feature>
<dbReference type="GO" id="GO:0008270">
    <property type="term" value="F:zinc ion binding"/>
    <property type="evidence" value="ECO:0007669"/>
    <property type="project" value="UniProtKB-KW"/>
</dbReference>
<organism evidence="8 9">
    <name type="scientific">Rickenella mellea</name>
    <dbReference type="NCBI Taxonomy" id="50990"/>
    <lineage>
        <taxon>Eukaryota</taxon>
        <taxon>Fungi</taxon>
        <taxon>Dikarya</taxon>
        <taxon>Basidiomycota</taxon>
        <taxon>Agaricomycotina</taxon>
        <taxon>Agaricomycetes</taxon>
        <taxon>Hymenochaetales</taxon>
        <taxon>Rickenellaceae</taxon>
        <taxon>Rickenella</taxon>
    </lineage>
</organism>
<dbReference type="STRING" id="50990.A0A4Y7QL60"/>
<dbReference type="VEuPathDB" id="FungiDB:BD410DRAFT_712789"/>